<feature type="compositionally biased region" description="Basic and acidic residues" evidence="4">
    <location>
        <begin position="235"/>
        <end position="245"/>
    </location>
</feature>
<proteinExistence type="predicted"/>
<feature type="compositionally biased region" description="Low complexity" evidence="4">
    <location>
        <begin position="221"/>
        <end position="232"/>
    </location>
</feature>
<dbReference type="Gene3D" id="1.10.10.10">
    <property type="entry name" value="Winged helix-like DNA-binding domain superfamily/Winged helix DNA-binding domain"/>
    <property type="match status" value="1"/>
</dbReference>
<accession>A0A327K9V8</accession>
<dbReference type="Gene3D" id="1.20.120.530">
    <property type="entry name" value="GntR ligand-binding domain-like"/>
    <property type="match status" value="1"/>
</dbReference>
<dbReference type="SUPFAM" id="SSF48008">
    <property type="entry name" value="GntR ligand-binding domain-like"/>
    <property type="match status" value="1"/>
</dbReference>
<keyword evidence="3" id="KW-0804">Transcription</keyword>
<feature type="domain" description="HTH gntR-type" evidence="5">
    <location>
        <begin position="17"/>
        <end position="84"/>
    </location>
</feature>
<evidence type="ECO:0000256" key="3">
    <source>
        <dbReference type="ARBA" id="ARBA00023163"/>
    </source>
</evidence>
<comment type="caution">
    <text evidence="6">The sequence shown here is derived from an EMBL/GenBank/DDBJ whole genome shotgun (WGS) entry which is preliminary data.</text>
</comment>
<organism evidence="6 7">
    <name type="scientific">Rhodoplanes elegans</name>
    <dbReference type="NCBI Taxonomy" id="29408"/>
    <lineage>
        <taxon>Bacteria</taxon>
        <taxon>Pseudomonadati</taxon>
        <taxon>Pseudomonadota</taxon>
        <taxon>Alphaproteobacteria</taxon>
        <taxon>Hyphomicrobiales</taxon>
        <taxon>Nitrobacteraceae</taxon>
        <taxon>Rhodoplanes</taxon>
    </lineage>
</organism>
<dbReference type="InterPro" id="IPR000524">
    <property type="entry name" value="Tscrpt_reg_HTH_GntR"/>
</dbReference>
<dbReference type="EMBL" id="NPEU01000256">
    <property type="protein sequence ID" value="RAI35520.1"/>
    <property type="molecule type" value="Genomic_DNA"/>
</dbReference>
<dbReference type="InterPro" id="IPR008920">
    <property type="entry name" value="TF_FadR/GntR_C"/>
</dbReference>
<dbReference type="InterPro" id="IPR011711">
    <property type="entry name" value="GntR_C"/>
</dbReference>
<keyword evidence="2" id="KW-0238">DNA-binding</keyword>
<reference evidence="6 7" key="1">
    <citation type="submission" date="2017-07" db="EMBL/GenBank/DDBJ databases">
        <title>Draft Genome Sequences of Select Purple Nonsulfur Bacteria.</title>
        <authorList>
            <person name="Lasarre B."/>
            <person name="Mckinlay J.B."/>
        </authorList>
    </citation>
    <scope>NUCLEOTIDE SEQUENCE [LARGE SCALE GENOMIC DNA]</scope>
    <source>
        <strain evidence="6 7">DSM 11907</strain>
    </source>
</reference>
<name>A0A327K9V8_9BRAD</name>
<keyword evidence="7" id="KW-1185">Reference proteome</keyword>
<dbReference type="SMART" id="SM00895">
    <property type="entry name" value="FCD"/>
    <property type="match status" value="1"/>
</dbReference>
<dbReference type="SMART" id="SM00345">
    <property type="entry name" value="HTH_GNTR"/>
    <property type="match status" value="1"/>
</dbReference>
<dbReference type="Pfam" id="PF07729">
    <property type="entry name" value="FCD"/>
    <property type="match status" value="1"/>
</dbReference>
<dbReference type="PROSITE" id="PS50949">
    <property type="entry name" value="HTH_GNTR"/>
    <property type="match status" value="1"/>
</dbReference>
<sequence length="245" mass="26858">MARDNRTGGKRLGEQHDSLHNLIYQEIRSAIVDGRLKPGERLVEERLAEEYGVSRNPIREAIRALNADGLVDVSSRRGAQVADLAPEKVREIIEIRALLESHNARLAARNRNPVTLKNAEAILARGRSALTSGRRRGLRELNEQFHRALAEAGRNKLLFELLDSLRARSALLFSPDDPDRQAVSWQEHAGILQAIVDGDEELAAKLAMAHVLGAGETQLQAAGAAGPAPGSADELADKKQERRES</sequence>
<dbReference type="InterPro" id="IPR036388">
    <property type="entry name" value="WH-like_DNA-bd_sf"/>
</dbReference>
<dbReference type="Proteomes" id="UP000248863">
    <property type="component" value="Unassembled WGS sequence"/>
</dbReference>
<evidence type="ECO:0000313" key="7">
    <source>
        <dbReference type="Proteomes" id="UP000248863"/>
    </source>
</evidence>
<dbReference type="InterPro" id="IPR036390">
    <property type="entry name" value="WH_DNA-bd_sf"/>
</dbReference>
<dbReference type="OrthoDB" id="9788098at2"/>
<gene>
    <name evidence="6" type="ORF">CH338_19090</name>
</gene>
<dbReference type="GO" id="GO:0003700">
    <property type="term" value="F:DNA-binding transcription factor activity"/>
    <property type="evidence" value="ECO:0007669"/>
    <property type="project" value="InterPro"/>
</dbReference>
<keyword evidence="1" id="KW-0805">Transcription regulation</keyword>
<dbReference type="RefSeq" id="WP_111358710.1">
    <property type="nucleotide sequence ID" value="NZ_NHSK01000230.1"/>
</dbReference>
<dbReference type="AlphaFoldDB" id="A0A327K9V8"/>
<evidence type="ECO:0000313" key="6">
    <source>
        <dbReference type="EMBL" id="RAI35520.1"/>
    </source>
</evidence>
<dbReference type="Pfam" id="PF00392">
    <property type="entry name" value="GntR"/>
    <property type="match status" value="1"/>
</dbReference>
<evidence type="ECO:0000256" key="2">
    <source>
        <dbReference type="ARBA" id="ARBA00023125"/>
    </source>
</evidence>
<dbReference type="PRINTS" id="PR00035">
    <property type="entry name" value="HTHGNTR"/>
</dbReference>
<protein>
    <submittedName>
        <fullName evidence="6">GntR family transcriptional regulator</fullName>
    </submittedName>
</protein>
<dbReference type="PANTHER" id="PTHR43537:SF24">
    <property type="entry name" value="GLUCONATE OPERON TRANSCRIPTIONAL REPRESSOR"/>
    <property type="match status" value="1"/>
</dbReference>
<dbReference type="CDD" id="cd07377">
    <property type="entry name" value="WHTH_GntR"/>
    <property type="match status" value="1"/>
</dbReference>
<evidence type="ECO:0000256" key="1">
    <source>
        <dbReference type="ARBA" id="ARBA00023015"/>
    </source>
</evidence>
<dbReference type="PANTHER" id="PTHR43537">
    <property type="entry name" value="TRANSCRIPTIONAL REGULATOR, GNTR FAMILY"/>
    <property type="match status" value="1"/>
</dbReference>
<evidence type="ECO:0000256" key="4">
    <source>
        <dbReference type="SAM" id="MobiDB-lite"/>
    </source>
</evidence>
<dbReference type="GO" id="GO:0003677">
    <property type="term" value="F:DNA binding"/>
    <property type="evidence" value="ECO:0007669"/>
    <property type="project" value="UniProtKB-KW"/>
</dbReference>
<evidence type="ECO:0000259" key="5">
    <source>
        <dbReference type="PROSITE" id="PS50949"/>
    </source>
</evidence>
<feature type="region of interest" description="Disordered" evidence="4">
    <location>
        <begin position="219"/>
        <end position="245"/>
    </location>
</feature>
<dbReference type="SUPFAM" id="SSF46785">
    <property type="entry name" value="Winged helix' DNA-binding domain"/>
    <property type="match status" value="1"/>
</dbReference>